<protein>
    <submittedName>
        <fullName evidence="2">Uncharacterized protein</fullName>
    </submittedName>
</protein>
<feature type="signal peptide" evidence="1">
    <location>
        <begin position="1"/>
        <end position="22"/>
    </location>
</feature>
<name>A0A0P1BDS2_9BASI</name>
<dbReference type="Proteomes" id="UP000054845">
    <property type="component" value="Unassembled WGS sequence"/>
</dbReference>
<sequence>MFAWQSILILASFVLPPSRCWSARPPASSSVSFARKACGSRERERPPACV</sequence>
<keyword evidence="3" id="KW-1185">Reference proteome</keyword>
<feature type="chain" id="PRO_5006059418" evidence="1">
    <location>
        <begin position="23"/>
        <end position="50"/>
    </location>
</feature>
<evidence type="ECO:0000256" key="1">
    <source>
        <dbReference type="SAM" id="SignalP"/>
    </source>
</evidence>
<reference evidence="2 3" key="1">
    <citation type="submission" date="2014-09" db="EMBL/GenBank/DDBJ databases">
        <authorList>
            <person name="Magalhaes I.L.F."/>
            <person name="Oliveira U."/>
            <person name="Santos F.R."/>
            <person name="Vidigal T.H.D.A."/>
            <person name="Brescovit A.D."/>
            <person name="Santos A.J."/>
        </authorList>
    </citation>
    <scope>NUCLEOTIDE SEQUENCE [LARGE SCALE GENOMIC DNA]</scope>
</reference>
<evidence type="ECO:0000313" key="2">
    <source>
        <dbReference type="EMBL" id="CEH14121.1"/>
    </source>
</evidence>
<dbReference type="EMBL" id="CCYA01000240">
    <property type="protein sequence ID" value="CEH14121.1"/>
    <property type="molecule type" value="Genomic_DNA"/>
</dbReference>
<accession>A0A0P1BDS2</accession>
<organism evidence="2 3">
    <name type="scientific">Ceraceosorus bombacis</name>
    <dbReference type="NCBI Taxonomy" id="401625"/>
    <lineage>
        <taxon>Eukaryota</taxon>
        <taxon>Fungi</taxon>
        <taxon>Dikarya</taxon>
        <taxon>Basidiomycota</taxon>
        <taxon>Ustilaginomycotina</taxon>
        <taxon>Exobasidiomycetes</taxon>
        <taxon>Ceraceosorales</taxon>
        <taxon>Ceraceosoraceae</taxon>
        <taxon>Ceraceosorus</taxon>
    </lineage>
</organism>
<evidence type="ECO:0000313" key="3">
    <source>
        <dbReference type="Proteomes" id="UP000054845"/>
    </source>
</evidence>
<proteinExistence type="predicted"/>
<dbReference type="AlphaFoldDB" id="A0A0P1BDS2"/>
<keyword evidence="1" id="KW-0732">Signal</keyword>